<dbReference type="STRING" id="1428644.BIV57_00150"/>
<gene>
    <name evidence="1" type="ORF">BIV57_00150</name>
</gene>
<organism evidence="1 2">
    <name type="scientific">Mangrovactinospora gilvigrisea</name>
    <dbReference type="NCBI Taxonomy" id="1428644"/>
    <lineage>
        <taxon>Bacteria</taxon>
        <taxon>Bacillati</taxon>
        <taxon>Actinomycetota</taxon>
        <taxon>Actinomycetes</taxon>
        <taxon>Kitasatosporales</taxon>
        <taxon>Streptomycetaceae</taxon>
        <taxon>Mangrovactinospora</taxon>
    </lineage>
</organism>
<proteinExistence type="predicted"/>
<comment type="caution">
    <text evidence="1">The sequence shown here is derived from an EMBL/GenBank/DDBJ whole genome shotgun (WGS) entry which is preliminary data.</text>
</comment>
<reference evidence="1 2" key="1">
    <citation type="submission" date="2016-10" db="EMBL/GenBank/DDBJ databases">
        <title>Genome sequence of Streptomyces gilvigriseus MUSC 26.</title>
        <authorList>
            <person name="Lee L.-H."/>
            <person name="Ser H.-L."/>
        </authorList>
    </citation>
    <scope>NUCLEOTIDE SEQUENCE [LARGE SCALE GENOMIC DNA]</scope>
    <source>
        <strain evidence="1 2">MUSC 26</strain>
    </source>
</reference>
<sequence length="91" mass="9512">MNIPFDPAELERVKRAAHDKGVSVRAFIHDAALGVADQLPEQFAAAGLAALDFTGDAFDHLAPEDRAGTPHLRAAEQRAAQALAKDPGAAA</sequence>
<evidence type="ECO:0000313" key="2">
    <source>
        <dbReference type="Proteomes" id="UP000243342"/>
    </source>
</evidence>
<dbReference type="Proteomes" id="UP000243342">
    <property type="component" value="Unassembled WGS sequence"/>
</dbReference>
<dbReference type="AlphaFoldDB" id="A0A1J7BL43"/>
<keyword evidence="2" id="KW-1185">Reference proteome</keyword>
<accession>A0A1J7BL43</accession>
<name>A0A1J7BL43_9ACTN</name>
<protein>
    <submittedName>
        <fullName evidence="1">Uncharacterized protein</fullName>
    </submittedName>
</protein>
<evidence type="ECO:0000313" key="1">
    <source>
        <dbReference type="EMBL" id="OIV39301.1"/>
    </source>
</evidence>
<dbReference type="EMBL" id="MLCF01000002">
    <property type="protein sequence ID" value="OIV39301.1"/>
    <property type="molecule type" value="Genomic_DNA"/>
</dbReference>